<evidence type="ECO:0000313" key="2">
    <source>
        <dbReference type="Proteomes" id="UP000031668"/>
    </source>
</evidence>
<accession>A0A0C2NEE2</accession>
<dbReference type="InterPro" id="IPR011990">
    <property type="entry name" value="TPR-like_helical_dom_sf"/>
</dbReference>
<organism evidence="1 2">
    <name type="scientific">Thelohanellus kitauei</name>
    <name type="common">Myxosporean</name>
    <dbReference type="NCBI Taxonomy" id="669202"/>
    <lineage>
        <taxon>Eukaryota</taxon>
        <taxon>Metazoa</taxon>
        <taxon>Cnidaria</taxon>
        <taxon>Myxozoa</taxon>
        <taxon>Myxosporea</taxon>
        <taxon>Bivalvulida</taxon>
        <taxon>Platysporina</taxon>
        <taxon>Myxobolidae</taxon>
        <taxon>Thelohanellus</taxon>
    </lineage>
</organism>
<dbReference type="Pfam" id="PF14938">
    <property type="entry name" value="SNAP"/>
    <property type="match status" value="1"/>
</dbReference>
<evidence type="ECO:0000313" key="1">
    <source>
        <dbReference type="EMBL" id="KII74690.1"/>
    </source>
</evidence>
<gene>
    <name evidence="1" type="ORF">RF11_11388</name>
</gene>
<reference evidence="1 2" key="1">
    <citation type="journal article" date="2014" name="Genome Biol. Evol.">
        <title>The genome of the myxosporean Thelohanellus kitauei shows adaptations to nutrient acquisition within its fish host.</title>
        <authorList>
            <person name="Yang Y."/>
            <person name="Xiong J."/>
            <person name="Zhou Z."/>
            <person name="Huo F."/>
            <person name="Miao W."/>
            <person name="Ran C."/>
            <person name="Liu Y."/>
            <person name="Zhang J."/>
            <person name="Feng J."/>
            <person name="Wang M."/>
            <person name="Wang M."/>
            <person name="Wang L."/>
            <person name="Yao B."/>
        </authorList>
    </citation>
    <scope>NUCLEOTIDE SEQUENCE [LARGE SCALE GENOMIC DNA]</scope>
    <source>
        <strain evidence="1">Wuqing</strain>
    </source>
</reference>
<dbReference type="Proteomes" id="UP000031668">
    <property type="component" value="Unassembled WGS sequence"/>
</dbReference>
<sequence length="189" mass="22437">MEGGIYESMKPFDELVAECDELVVIASEYEDSCMFEEAGKAYYDAARFAEIQLKDFEFAFSLYEQSECCYHRINPQGVMNCYWSIIDVFVKQWKINRAIEYCFVYGYKCLTEFYDIDKRDEFYNRGDELRVKHKISHVCVMTIFDPIEYENNIDQALVDYEKFKFKQQGIGGLRYTHNCNKSFFKNSSV</sequence>
<comment type="caution">
    <text evidence="1">The sequence shown here is derived from an EMBL/GenBank/DDBJ whole genome shotgun (WGS) entry which is preliminary data.</text>
</comment>
<name>A0A0C2NEE2_THEKT</name>
<dbReference type="Gene3D" id="1.25.40.10">
    <property type="entry name" value="Tetratricopeptide repeat domain"/>
    <property type="match status" value="1"/>
</dbReference>
<dbReference type="OrthoDB" id="9984275at2759"/>
<dbReference type="EMBL" id="JWZT01000324">
    <property type="protein sequence ID" value="KII74690.1"/>
    <property type="molecule type" value="Genomic_DNA"/>
</dbReference>
<protein>
    <submittedName>
        <fullName evidence="1">Uncharacterized protein</fullName>
    </submittedName>
</protein>
<dbReference type="AlphaFoldDB" id="A0A0C2NEE2"/>
<proteinExistence type="predicted"/>
<keyword evidence="2" id="KW-1185">Reference proteome</keyword>